<dbReference type="GO" id="GO:0030414">
    <property type="term" value="F:peptidase inhibitor activity"/>
    <property type="evidence" value="ECO:0007669"/>
    <property type="project" value="InterPro"/>
</dbReference>
<reference evidence="3" key="1">
    <citation type="submission" date="2022-07" db="EMBL/GenBank/DDBJ databases">
        <authorList>
            <person name="Trinca V."/>
            <person name="Uliana J.V.C."/>
            <person name="Torres T.T."/>
            <person name="Ward R.J."/>
            <person name="Monesi N."/>
        </authorList>
    </citation>
    <scope>NUCLEOTIDE SEQUENCE</scope>
    <source>
        <strain evidence="3">HSMRA1968</strain>
        <tissue evidence="3">Whole embryos</tissue>
    </source>
</reference>
<dbReference type="Proteomes" id="UP001151699">
    <property type="component" value="Unassembled WGS sequence"/>
</dbReference>
<feature type="domain" description="WAP" evidence="2">
    <location>
        <begin position="35"/>
        <end position="74"/>
    </location>
</feature>
<feature type="chain" id="PRO_5040495883" description="WAP domain-containing protein" evidence="1">
    <location>
        <begin position="20"/>
        <end position="82"/>
    </location>
</feature>
<accession>A0A9Q0ML57</accession>
<dbReference type="Gene3D" id="4.10.75.10">
    <property type="entry name" value="Elafin-like"/>
    <property type="match status" value="1"/>
</dbReference>
<organism evidence="3 4">
    <name type="scientific">Pseudolycoriella hygida</name>
    <dbReference type="NCBI Taxonomy" id="35572"/>
    <lineage>
        <taxon>Eukaryota</taxon>
        <taxon>Metazoa</taxon>
        <taxon>Ecdysozoa</taxon>
        <taxon>Arthropoda</taxon>
        <taxon>Hexapoda</taxon>
        <taxon>Insecta</taxon>
        <taxon>Pterygota</taxon>
        <taxon>Neoptera</taxon>
        <taxon>Endopterygota</taxon>
        <taxon>Diptera</taxon>
        <taxon>Nematocera</taxon>
        <taxon>Sciaroidea</taxon>
        <taxon>Sciaridae</taxon>
        <taxon>Pseudolycoriella</taxon>
    </lineage>
</organism>
<dbReference type="GO" id="GO:0005576">
    <property type="term" value="C:extracellular region"/>
    <property type="evidence" value="ECO:0007669"/>
    <property type="project" value="InterPro"/>
</dbReference>
<dbReference type="AlphaFoldDB" id="A0A9Q0ML57"/>
<keyword evidence="4" id="KW-1185">Reference proteome</keyword>
<dbReference type="InterPro" id="IPR036645">
    <property type="entry name" value="Elafin-like_sf"/>
</dbReference>
<keyword evidence="1" id="KW-0732">Signal</keyword>
<evidence type="ECO:0000313" key="3">
    <source>
        <dbReference type="EMBL" id="KAJ6632622.1"/>
    </source>
</evidence>
<proteinExistence type="predicted"/>
<dbReference type="Pfam" id="PF00095">
    <property type="entry name" value="WAP"/>
    <property type="match status" value="1"/>
</dbReference>
<dbReference type="EMBL" id="WJQU01002639">
    <property type="protein sequence ID" value="KAJ6632622.1"/>
    <property type="molecule type" value="Genomic_DNA"/>
</dbReference>
<evidence type="ECO:0000256" key="1">
    <source>
        <dbReference type="SAM" id="SignalP"/>
    </source>
</evidence>
<sequence length="82" mass="8785">MKSILFVGIIFMLTEIAVTSPGNKCTYELSGSLQICPGSEQISCIWCNDNCQTDNDCQNGAFCCLNEGCGKECSSVNDSEAT</sequence>
<gene>
    <name evidence="3" type="ORF">Bhyg_16656</name>
</gene>
<evidence type="ECO:0000259" key="2">
    <source>
        <dbReference type="Pfam" id="PF00095"/>
    </source>
</evidence>
<dbReference type="InterPro" id="IPR008197">
    <property type="entry name" value="WAP_dom"/>
</dbReference>
<evidence type="ECO:0000313" key="4">
    <source>
        <dbReference type="Proteomes" id="UP001151699"/>
    </source>
</evidence>
<comment type="caution">
    <text evidence="3">The sequence shown here is derived from an EMBL/GenBank/DDBJ whole genome shotgun (WGS) entry which is preliminary data.</text>
</comment>
<name>A0A9Q0ML57_9DIPT</name>
<feature type="signal peptide" evidence="1">
    <location>
        <begin position="1"/>
        <end position="19"/>
    </location>
</feature>
<protein>
    <recommendedName>
        <fullName evidence="2">WAP domain-containing protein</fullName>
    </recommendedName>
</protein>